<feature type="repeat" description="ANK" evidence="4">
    <location>
        <begin position="1121"/>
        <end position="1145"/>
    </location>
</feature>
<accession>A0A9P8I0R9</accession>
<evidence type="ECO:0000256" key="2">
    <source>
        <dbReference type="ARBA" id="ARBA00022737"/>
    </source>
</evidence>
<sequence length="1360" mass="151996">MASLPSDRQNLHREGRTFRVRGVPHDWNRDRLGSFLMENGYTSPAVQSLTKEVHGRSQTATVTFQSIPNQQQERLADPAKGIGLYVPSSDQHSRPRSLMLDTAFLGVTILYTPPSQDHKVDLVAISGLGGHPFGSFKDRNGEHMWLRDALPYDVTEESGDDRPLSRVMVYGYSSNLFQSDSFQNLEDLGTAFHRHLRKLAIAGAFKPIVFIAHSLGGLIVKQTIISLYKSKDEEDQKLLRAVYGITFFGVPHDGMDIGSLIPMVGNGPNRFLLESIGLFSSQTLSTQHREFLETRGTRDSKIICFYETRMSPTAAKDERGKWKMTGPAAVLVSKSSATHCREWENGPQFICAINRTHSEMVKFGPEDDEYEKVVELIQGLVREARQIQERKYPSRQISPEQIRKCLQSLAFEHMQTRSSGINDATSGTCEWLLHHETYIRWIASSHGLFWIKGKPGSGKSTLLKFAFNYQKNLSSTTSNAANSDIFLSFFFNDRGEELQKTPFGLFRSLLHQALKQARDALLDLVDDFTQKCKDMGNYQEKWTWNSNDLWHFLELSLPRLLAVRSVWLFVDALDECGEINAKDLVKKFKLLIEKIAPLSTSDNKLRICFSCRHYPILSSTALLEVCLERENRGDISTYVRSELFPYGESMSTTIPDLIIDRASGVFLWAELVVKLVVDLGLNGDGPAKIMAAVHSIPKGLDELYERLIHNMTPESLNLIKWVCFAMRPLSVSELRWAMAVKADYTSINACQNAEDYIPDDDRMKKQIVKLSRGLAEVTTGDDLIVQFIHQSVKDFLIDKGLSKLVEEIVGDSTSPYAAIGMSHLELSKTCIKYFAMEEIVQLTNYERQKLYAEFPFLRYAISSWVAHLKESDEYDITPEGILSLFQWPLNDLLDIWTKIYNEMHRYSDGCPTDNTHLEHVAARYNIKGVMNAILQSDGVATIGIDSKDGSEMAPLAWAAKRGHEDMCRLLLVTGRVKIDARYINKQTPLLLATQGGHQAVVSLLLATNQVDINVEDGAGMTALSLAARNRDVDLVKLLLATGQIDFDTKSHGNLRSLLYAARNRHEAVFKVLIAGVHPETINSTNFEGYTLLFWAAKNGYEAVVALLLATGKVEVNSETDSGQTALSIAAYYGYKAVVKLLLATGQAKINSKTNLGCTPLLFAVMCGHEDVVELLLDTGQVEINAKKDDGYTALSLAAKSGNVAMVKLLLATGKVEVNLKTNEGQTALSLAAKFGYEAVVRLLLVTGKVEVNSETDSGQTALSIAAYYGYKTVVALLLDTGQVEVNLRDFKGQTALSLATEEGHETVVRLLLATGRADIDSKYLEGWKPQLWDVKKEYKAIVDLLEQYHRLRSWDQSAYI</sequence>
<feature type="repeat" description="ANK" evidence="4">
    <location>
        <begin position="1223"/>
        <end position="1247"/>
    </location>
</feature>
<dbReference type="SUPFAM" id="SSF53474">
    <property type="entry name" value="alpha/beta-Hydrolases"/>
    <property type="match status" value="1"/>
</dbReference>
<proteinExistence type="inferred from homology"/>
<organism evidence="8 9">
    <name type="scientific">Trichoderma semiorbis</name>
    <dbReference type="NCBI Taxonomy" id="1491008"/>
    <lineage>
        <taxon>Eukaryota</taxon>
        <taxon>Fungi</taxon>
        <taxon>Dikarya</taxon>
        <taxon>Ascomycota</taxon>
        <taxon>Pezizomycotina</taxon>
        <taxon>Sordariomycetes</taxon>
        <taxon>Hypocreomycetidae</taxon>
        <taxon>Hypocreales</taxon>
        <taxon>Hypocreaceae</taxon>
        <taxon>Trichoderma</taxon>
    </lineage>
</organism>
<comment type="similarity">
    <text evidence="1">Belongs to the putative lipase ROG1 family.</text>
</comment>
<name>A0A9P8I0R9_9HYPO</name>
<dbReference type="Pfam" id="PF12796">
    <property type="entry name" value="Ank_2"/>
    <property type="match status" value="3"/>
</dbReference>
<feature type="domain" description="Nephrocystin 3-like N-terminal" evidence="7">
    <location>
        <begin position="427"/>
        <end position="612"/>
    </location>
</feature>
<evidence type="ECO:0000313" key="9">
    <source>
        <dbReference type="Proteomes" id="UP000826573"/>
    </source>
</evidence>
<evidence type="ECO:0000259" key="7">
    <source>
        <dbReference type="Pfam" id="PF24883"/>
    </source>
</evidence>
<reference evidence="8 9" key="1">
    <citation type="submission" date="2021-08" db="EMBL/GenBank/DDBJ databases">
        <title>The highly contiguous genome resource for Trichoderma semiorbis FJ059, a fungal antagonistic to plant pathogens.</title>
        <authorList>
            <person name="Liu T."/>
        </authorList>
    </citation>
    <scope>NUCLEOTIDE SEQUENCE [LARGE SCALE GENOMIC DNA]</scope>
    <source>
        <strain evidence="8 9">FJ059</strain>
    </source>
</reference>
<dbReference type="Pfam" id="PF00023">
    <property type="entry name" value="Ank"/>
    <property type="match status" value="1"/>
</dbReference>
<dbReference type="SUPFAM" id="SSF48403">
    <property type="entry name" value="Ankyrin repeat"/>
    <property type="match status" value="1"/>
</dbReference>
<dbReference type="Proteomes" id="UP000826573">
    <property type="component" value="Unassembled WGS sequence"/>
</dbReference>
<evidence type="ECO:0000259" key="5">
    <source>
        <dbReference type="Pfam" id="PF05057"/>
    </source>
</evidence>
<dbReference type="Pfam" id="PF22939">
    <property type="entry name" value="WHD_GPIID"/>
    <property type="match status" value="1"/>
</dbReference>
<dbReference type="PROSITE" id="PS50297">
    <property type="entry name" value="ANK_REP_REGION"/>
    <property type="match status" value="7"/>
</dbReference>
<keyword evidence="2" id="KW-0677">Repeat</keyword>
<dbReference type="Gene3D" id="3.40.50.1820">
    <property type="entry name" value="alpha/beta hydrolase"/>
    <property type="match status" value="1"/>
</dbReference>
<evidence type="ECO:0000313" key="8">
    <source>
        <dbReference type="EMBL" id="KAH0531347.1"/>
    </source>
</evidence>
<feature type="repeat" description="ANK" evidence="4">
    <location>
        <begin position="1155"/>
        <end position="1179"/>
    </location>
</feature>
<keyword evidence="3 4" id="KW-0040">ANK repeat</keyword>
<dbReference type="InterPro" id="IPR007751">
    <property type="entry name" value="DUF676_lipase-like"/>
</dbReference>
<evidence type="ECO:0000259" key="6">
    <source>
        <dbReference type="Pfam" id="PF22939"/>
    </source>
</evidence>
<keyword evidence="9" id="KW-1185">Reference proteome</keyword>
<dbReference type="InterPro" id="IPR002110">
    <property type="entry name" value="Ankyrin_rpt"/>
</dbReference>
<feature type="repeat" description="ANK" evidence="4">
    <location>
        <begin position="1189"/>
        <end position="1213"/>
    </location>
</feature>
<evidence type="ECO:0008006" key="10">
    <source>
        <dbReference type="Google" id="ProtNLM"/>
    </source>
</evidence>
<evidence type="ECO:0000256" key="4">
    <source>
        <dbReference type="PROSITE-ProRule" id="PRU00023"/>
    </source>
</evidence>
<dbReference type="InterPro" id="IPR036770">
    <property type="entry name" value="Ankyrin_rpt-contain_sf"/>
</dbReference>
<feature type="repeat" description="ANK" evidence="4">
    <location>
        <begin position="1018"/>
        <end position="1042"/>
    </location>
</feature>
<feature type="repeat" description="ANK" evidence="4">
    <location>
        <begin position="1257"/>
        <end position="1281"/>
    </location>
</feature>
<dbReference type="SUPFAM" id="SSF52540">
    <property type="entry name" value="P-loop containing nucleoside triphosphate hydrolases"/>
    <property type="match status" value="1"/>
</dbReference>
<comment type="caution">
    <text evidence="8">The sequence shown here is derived from an EMBL/GenBank/DDBJ whole genome shotgun (WGS) entry which is preliminary data.</text>
</comment>
<gene>
    <name evidence="8" type="ORF">TsFJ059_000191</name>
</gene>
<protein>
    <recommendedName>
        <fullName evidence="10">NACHT domain-containing protein</fullName>
    </recommendedName>
</protein>
<dbReference type="InterPro" id="IPR029058">
    <property type="entry name" value="AB_hydrolase_fold"/>
</dbReference>
<dbReference type="InterPro" id="IPR050745">
    <property type="entry name" value="Multifunctional_regulatory"/>
</dbReference>
<dbReference type="SMART" id="SM00248">
    <property type="entry name" value="ANK"/>
    <property type="match status" value="11"/>
</dbReference>
<dbReference type="Gene3D" id="3.40.50.300">
    <property type="entry name" value="P-loop containing nucleotide triphosphate hydrolases"/>
    <property type="match status" value="1"/>
</dbReference>
<dbReference type="InterPro" id="IPR027417">
    <property type="entry name" value="P-loop_NTPase"/>
</dbReference>
<dbReference type="PANTHER" id="PTHR24189">
    <property type="entry name" value="MYOTROPHIN"/>
    <property type="match status" value="1"/>
</dbReference>
<dbReference type="EMBL" id="JAIMJC010000001">
    <property type="protein sequence ID" value="KAH0531347.1"/>
    <property type="molecule type" value="Genomic_DNA"/>
</dbReference>
<dbReference type="InterPro" id="IPR054471">
    <property type="entry name" value="GPIID_WHD"/>
</dbReference>
<evidence type="ECO:0000256" key="3">
    <source>
        <dbReference type="ARBA" id="ARBA00023043"/>
    </source>
</evidence>
<dbReference type="PROSITE" id="PS50088">
    <property type="entry name" value="ANK_REPEAT"/>
    <property type="match status" value="7"/>
</dbReference>
<dbReference type="Pfam" id="PF13637">
    <property type="entry name" value="Ank_4"/>
    <property type="match status" value="1"/>
</dbReference>
<dbReference type="PANTHER" id="PTHR24189:SF50">
    <property type="entry name" value="ANKYRIN REPEAT AND SOCS BOX PROTEIN 2"/>
    <property type="match status" value="1"/>
</dbReference>
<feature type="repeat" description="ANK" evidence="4">
    <location>
        <begin position="1291"/>
        <end position="1315"/>
    </location>
</feature>
<dbReference type="Gene3D" id="1.25.40.20">
    <property type="entry name" value="Ankyrin repeat-containing domain"/>
    <property type="match status" value="3"/>
</dbReference>
<dbReference type="Pfam" id="PF05057">
    <property type="entry name" value="DUF676"/>
    <property type="match status" value="1"/>
</dbReference>
<feature type="domain" description="DUF676" evidence="5">
    <location>
        <begin position="171"/>
        <end position="248"/>
    </location>
</feature>
<feature type="domain" description="GPI inositol-deacylase winged helix" evidence="6">
    <location>
        <begin position="718"/>
        <end position="801"/>
    </location>
</feature>
<dbReference type="Pfam" id="PF24883">
    <property type="entry name" value="NPHP3_N"/>
    <property type="match status" value="1"/>
</dbReference>
<evidence type="ECO:0000256" key="1">
    <source>
        <dbReference type="ARBA" id="ARBA00007920"/>
    </source>
</evidence>
<dbReference type="InterPro" id="IPR056884">
    <property type="entry name" value="NPHP3-like_N"/>
</dbReference>